<keyword evidence="1" id="KW-1133">Transmembrane helix</keyword>
<organism evidence="2 3">
    <name type="scientific">Peribacillus glennii</name>
    <dbReference type="NCBI Taxonomy" id="2303991"/>
    <lineage>
        <taxon>Bacteria</taxon>
        <taxon>Bacillati</taxon>
        <taxon>Bacillota</taxon>
        <taxon>Bacilli</taxon>
        <taxon>Bacillales</taxon>
        <taxon>Bacillaceae</taxon>
        <taxon>Peribacillus</taxon>
    </lineage>
</organism>
<keyword evidence="3" id="KW-1185">Reference proteome</keyword>
<dbReference type="OrthoDB" id="2943632at2"/>
<dbReference type="EMBL" id="QVTD01000003">
    <property type="protein sequence ID" value="RFU65794.1"/>
    <property type="molecule type" value="Genomic_DNA"/>
</dbReference>
<sequence length="83" mass="9280">MKNENTRASQIHGKVVDFQRFAVTLLCVSVFFYLGSVIPSEGKTMFITYGMMGATVVFLIGSAIFFTLSKKYKNILSDNDEVL</sequence>
<dbReference type="InterPro" id="IPR025418">
    <property type="entry name" value="YrhC-like"/>
</dbReference>
<evidence type="ECO:0008006" key="4">
    <source>
        <dbReference type="Google" id="ProtNLM"/>
    </source>
</evidence>
<feature type="transmembrane region" description="Helical" evidence="1">
    <location>
        <begin position="46"/>
        <end position="68"/>
    </location>
</feature>
<keyword evidence="1" id="KW-0812">Transmembrane</keyword>
<dbReference type="AlphaFoldDB" id="A0A372LII0"/>
<dbReference type="Proteomes" id="UP000262939">
    <property type="component" value="Unassembled WGS sequence"/>
</dbReference>
<evidence type="ECO:0000313" key="3">
    <source>
        <dbReference type="Proteomes" id="UP000262939"/>
    </source>
</evidence>
<protein>
    <recommendedName>
        <fullName evidence="4">YrhC family protein</fullName>
    </recommendedName>
</protein>
<gene>
    <name evidence="2" type="ORF">D0466_07950</name>
</gene>
<name>A0A372LII0_9BACI</name>
<comment type="caution">
    <text evidence="2">The sequence shown here is derived from an EMBL/GenBank/DDBJ whole genome shotgun (WGS) entry which is preliminary data.</text>
</comment>
<evidence type="ECO:0000256" key="1">
    <source>
        <dbReference type="SAM" id="Phobius"/>
    </source>
</evidence>
<feature type="transmembrane region" description="Helical" evidence="1">
    <location>
        <begin position="21"/>
        <end position="40"/>
    </location>
</feature>
<keyword evidence="1" id="KW-0472">Membrane</keyword>
<accession>A0A372LII0</accession>
<proteinExistence type="predicted"/>
<evidence type="ECO:0000313" key="2">
    <source>
        <dbReference type="EMBL" id="RFU65794.1"/>
    </source>
</evidence>
<dbReference type="Pfam" id="PF14143">
    <property type="entry name" value="YrhC"/>
    <property type="match status" value="1"/>
</dbReference>
<reference evidence="2 3" key="1">
    <citation type="submission" date="2018-08" db="EMBL/GenBank/DDBJ databases">
        <title>Bacillus chawlae sp. nov., Bacillus glennii sp. nov., and Bacillus saganii sp. nov. Isolated from the Vehicle Assembly Building at Kennedy Space Center where the Viking Spacecraft were Assembled.</title>
        <authorList>
            <person name="Seuylemezian A."/>
            <person name="Vaishampayan P."/>
        </authorList>
    </citation>
    <scope>NUCLEOTIDE SEQUENCE [LARGE SCALE GENOMIC DNA]</scope>
    <source>
        <strain evidence="2 3">V44-8</strain>
    </source>
</reference>
<dbReference type="RefSeq" id="WP_117321965.1">
    <property type="nucleotide sequence ID" value="NZ_QVTD01000003.1"/>
</dbReference>